<evidence type="ECO:0000256" key="2">
    <source>
        <dbReference type="SAM" id="Phobius"/>
    </source>
</evidence>
<gene>
    <name evidence="3" type="ORF">GP486_006781</name>
</gene>
<feature type="transmembrane region" description="Helical" evidence="2">
    <location>
        <begin position="223"/>
        <end position="243"/>
    </location>
</feature>
<name>A0A9P8L794_9PEZI</name>
<feature type="region of interest" description="Disordered" evidence="1">
    <location>
        <begin position="125"/>
        <end position="209"/>
    </location>
</feature>
<feature type="transmembrane region" description="Helical" evidence="2">
    <location>
        <begin position="399"/>
        <end position="415"/>
    </location>
</feature>
<evidence type="ECO:0000256" key="1">
    <source>
        <dbReference type="SAM" id="MobiDB-lite"/>
    </source>
</evidence>
<keyword evidence="4" id="KW-1185">Reference proteome</keyword>
<keyword evidence="2" id="KW-0812">Transmembrane</keyword>
<protein>
    <submittedName>
        <fullName evidence="3">Uncharacterized protein</fullName>
    </submittedName>
</protein>
<dbReference type="EMBL" id="JAGHQM010001642">
    <property type="protein sequence ID" value="KAH0553022.1"/>
    <property type="molecule type" value="Genomic_DNA"/>
</dbReference>
<feature type="transmembrane region" description="Helical" evidence="2">
    <location>
        <begin position="368"/>
        <end position="387"/>
    </location>
</feature>
<dbReference type="AlphaFoldDB" id="A0A9P8L794"/>
<feature type="compositionally biased region" description="Basic and acidic residues" evidence="1">
    <location>
        <begin position="126"/>
        <end position="145"/>
    </location>
</feature>
<reference evidence="3" key="1">
    <citation type="submission" date="2021-03" db="EMBL/GenBank/DDBJ databases">
        <title>Comparative genomics and phylogenomic investigation of the class Geoglossomycetes provide insights into ecological specialization and systematics.</title>
        <authorList>
            <person name="Melie T."/>
            <person name="Pirro S."/>
            <person name="Miller A.N."/>
            <person name="Quandt A."/>
        </authorList>
    </citation>
    <scope>NUCLEOTIDE SEQUENCE</scope>
    <source>
        <strain evidence="3">CAQ_001_2017</strain>
    </source>
</reference>
<dbReference type="Proteomes" id="UP000750711">
    <property type="component" value="Unassembled WGS sequence"/>
</dbReference>
<keyword evidence="2" id="KW-1133">Transmembrane helix</keyword>
<feature type="compositionally biased region" description="Basic and acidic residues" evidence="1">
    <location>
        <begin position="164"/>
        <end position="173"/>
    </location>
</feature>
<organism evidence="3 4">
    <name type="scientific">Trichoglossum hirsutum</name>
    <dbReference type="NCBI Taxonomy" id="265104"/>
    <lineage>
        <taxon>Eukaryota</taxon>
        <taxon>Fungi</taxon>
        <taxon>Dikarya</taxon>
        <taxon>Ascomycota</taxon>
        <taxon>Pezizomycotina</taxon>
        <taxon>Geoglossomycetes</taxon>
        <taxon>Geoglossales</taxon>
        <taxon>Geoglossaceae</taxon>
        <taxon>Trichoglossum</taxon>
    </lineage>
</organism>
<sequence>MAPLGIITAFVSAIRVGGPNWLKALVGRARENIAAAEVEVMSSTSHDVCELWNGTAIVRTVGRPMVKQLIYIDWLKDEKDGFGLFTLDKPAGQLVMKDPRGPSTLLGLEIARFVHRVKAFAMSKLGRPERGGDGRSSIDKEERGISSKSGGSPVAKELQPSKLQRVDQSRMDESPAEEAPNVPQADESPTEEAPNVPQMDKPPAEEAPNISLNLHGETVILELASYALFGVVLQVGVLVFAGFATYHPYLKTKLGGQRATVGFPLQAAGTILLVAGMALCSLAVEQSTEEKRWIASSSATKANSSSSKDRPRMLWLQKRNFVGDQGFDSFLLVAKRECDEILTSRRPAKDGGQSVREGAHKGIHNNRLGVLTVLGVAFGMLGFIAQFEGFRLSNWSNTIAQLVAVFLMTILRAVVRRGLTTRPVVEKLPEAYEMDWLALKIANDPNFLKSFDDSNSQDQSIPTWNITTPNLGNNIALRSKQSRTQPLGKGQEAMKIRQRLGELTGWAGPASEEAISVANAIEMVMNKLFSSEPQTTLIWSLKVGFDGSKDQSGEQIEFSRIEFTVTKSDSQSKYPWKADATEIEAALSLWGYHFWKQYDDSKTLSLQPESGSCDWLRPTESRLARPCRRVLGRDTDALHRDLAWWVGDGIAQESRAKYEDQNTSDILWWGFDGLESESEPSGKSSRTYFAL</sequence>
<keyword evidence="2" id="KW-0472">Membrane</keyword>
<evidence type="ECO:0000313" key="4">
    <source>
        <dbReference type="Proteomes" id="UP000750711"/>
    </source>
</evidence>
<evidence type="ECO:0000313" key="3">
    <source>
        <dbReference type="EMBL" id="KAH0553022.1"/>
    </source>
</evidence>
<comment type="caution">
    <text evidence="3">The sequence shown here is derived from an EMBL/GenBank/DDBJ whole genome shotgun (WGS) entry which is preliminary data.</text>
</comment>
<feature type="transmembrane region" description="Helical" evidence="2">
    <location>
        <begin position="263"/>
        <end position="284"/>
    </location>
</feature>
<proteinExistence type="predicted"/>
<accession>A0A9P8L794</accession>